<dbReference type="Proteomes" id="UP000242519">
    <property type="component" value="Unassembled WGS sequence"/>
</dbReference>
<feature type="region of interest" description="Disordered" evidence="1">
    <location>
        <begin position="1"/>
        <end position="116"/>
    </location>
</feature>
<feature type="compositionally biased region" description="Polar residues" evidence="1">
    <location>
        <begin position="93"/>
        <end position="107"/>
    </location>
</feature>
<evidence type="ECO:0000313" key="3">
    <source>
        <dbReference type="Proteomes" id="UP000242519"/>
    </source>
</evidence>
<dbReference type="EMBL" id="MZNU01000061">
    <property type="protein sequence ID" value="OWP05672.1"/>
    <property type="molecule type" value="Genomic_DNA"/>
</dbReference>
<name>A0A218ZD46_9HELO</name>
<dbReference type="AlphaFoldDB" id="A0A218ZD46"/>
<proteinExistence type="predicted"/>
<reference evidence="2 3" key="1">
    <citation type="submission" date="2017-04" db="EMBL/GenBank/DDBJ databases">
        <title>Draft genome sequence of Marssonina coronaria NL1: causal agent of apple blotch.</title>
        <authorList>
            <person name="Cheng Q."/>
        </authorList>
    </citation>
    <scope>NUCLEOTIDE SEQUENCE [LARGE SCALE GENOMIC DNA]</scope>
    <source>
        <strain evidence="2 3">NL1</strain>
    </source>
</reference>
<protein>
    <submittedName>
        <fullName evidence="2">Uncharacterized protein</fullName>
    </submittedName>
</protein>
<gene>
    <name evidence="2" type="ORF">B2J93_1721</name>
</gene>
<comment type="caution">
    <text evidence="2">The sequence shown here is derived from an EMBL/GenBank/DDBJ whole genome shotgun (WGS) entry which is preliminary data.</text>
</comment>
<accession>A0A218ZD46</accession>
<organism evidence="2 3">
    <name type="scientific">Diplocarpon coronariae</name>
    <dbReference type="NCBI Taxonomy" id="2795749"/>
    <lineage>
        <taxon>Eukaryota</taxon>
        <taxon>Fungi</taxon>
        <taxon>Dikarya</taxon>
        <taxon>Ascomycota</taxon>
        <taxon>Pezizomycotina</taxon>
        <taxon>Leotiomycetes</taxon>
        <taxon>Helotiales</taxon>
        <taxon>Drepanopezizaceae</taxon>
        <taxon>Diplocarpon</taxon>
    </lineage>
</organism>
<feature type="compositionally biased region" description="Acidic residues" evidence="1">
    <location>
        <begin position="54"/>
        <end position="77"/>
    </location>
</feature>
<sequence>MARKHAKEPGDVGFRVRSGPGAKTSPVELADRVPYRNSSLHMASRESGGSVCRDEDEVDAHKEEEEEEEEEEEDKEDKEEKKPLGIGSPPPSTTSNQHITARTSRVVNATDPRPLT</sequence>
<evidence type="ECO:0000256" key="1">
    <source>
        <dbReference type="SAM" id="MobiDB-lite"/>
    </source>
</evidence>
<dbReference type="InParanoid" id="A0A218ZD46"/>
<evidence type="ECO:0000313" key="2">
    <source>
        <dbReference type="EMBL" id="OWP05672.1"/>
    </source>
</evidence>
<keyword evidence="3" id="KW-1185">Reference proteome</keyword>